<reference evidence="3 4" key="2">
    <citation type="journal article" date="2011" name="ISME J.">
        <title>RNA-seq reveals cooperative metabolic interactions between two termite-gut spirochete species in co-culture.</title>
        <authorList>
            <person name="Rosenthal A.Z."/>
            <person name="Matson E.G."/>
            <person name="Eldar A."/>
            <person name="Leadbetter J.R."/>
        </authorList>
    </citation>
    <scope>NUCLEOTIDE SEQUENCE [LARGE SCALE GENOMIC DNA]</scope>
    <source>
        <strain evidence="4">ATCC BAA-887 / DSM 12427 / ZAS-2</strain>
    </source>
</reference>
<sequence>MADLLIKNGLVYTFIYEGYNAQKLRHADILIESGVIRRIDTDINAKCETLDAEGCMVLPGMINMSSASIASRLLAGLMADRNAAPQGGGWLHSRVLPMLTLAQKMLGRDQLSAIAFTGLWEGVSGGTTTVVELCLPEFIPLVQDAGEQLGLPLYPSAVRYDFPRGCTAEAMVRENRAAGGLKAVYAAFSSQEDRTITTLSDLGFLGPGTTLCQCTLADKGERELMAYTGTAAAISALGCAQEGKQYPGVDFLRCGVNTPLGTGNYGNCMIAEMRTAALAAKQAEADPGRYKANDALYAATVAGARALGRNSELGRIEIGMAGNVSVVDLSRFQPLSYPFIQYLYGASAADVRHVAISGKALKKDFKSSPDIAGILEQSKAKAIKGIKIVWEEAIRSIL</sequence>
<name>F5YJG5_TREPZ</name>
<dbReference type="Proteomes" id="UP000009223">
    <property type="component" value="Chromosome"/>
</dbReference>
<dbReference type="AlphaFoldDB" id="F5YJG5"/>
<dbReference type="GO" id="GO:0016810">
    <property type="term" value="F:hydrolase activity, acting on carbon-nitrogen (but not peptide) bonds"/>
    <property type="evidence" value="ECO:0007669"/>
    <property type="project" value="InterPro"/>
</dbReference>
<evidence type="ECO:0000256" key="1">
    <source>
        <dbReference type="ARBA" id="ARBA00022801"/>
    </source>
</evidence>
<dbReference type="SUPFAM" id="SSF51338">
    <property type="entry name" value="Composite domain of metallo-dependent hydrolases"/>
    <property type="match status" value="1"/>
</dbReference>
<protein>
    <submittedName>
        <fullName evidence="3">Putative 5-methylthioadenosine/S-adenosylhomocysteine deaminase (MTA/SAH deaminase)</fullName>
    </submittedName>
</protein>
<dbReference type="STRING" id="545694.TREPR_0721"/>
<evidence type="ECO:0000313" key="3">
    <source>
        <dbReference type="EMBL" id="AEF85591.1"/>
    </source>
</evidence>
<dbReference type="SUPFAM" id="SSF51556">
    <property type="entry name" value="Metallo-dependent hydrolases"/>
    <property type="match status" value="1"/>
</dbReference>
<dbReference type="KEGG" id="tpi:TREPR_0721"/>
<dbReference type="eggNOG" id="COG0402">
    <property type="taxonomic scope" value="Bacteria"/>
</dbReference>
<keyword evidence="1" id="KW-0378">Hydrolase</keyword>
<dbReference type="HOGENOM" id="CLU_692504_0_0_12"/>
<dbReference type="InterPro" id="IPR011059">
    <property type="entry name" value="Metal-dep_hydrolase_composite"/>
</dbReference>
<dbReference type="Gene3D" id="2.30.40.10">
    <property type="entry name" value="Urease, subunit C, domain 1"/>
    <property type="match status" value="2"/>
</dbReference>
<dbReference type="Gene3D" id="3.20.20.140">
    <property type="entry name" value="Metal-dependent hydrolases"/>
    <property type="match status" value="1"/>
</dbReference>
<reference evidence="4" key="1">
    <citation type="submission" date="2009-12" db="EMBL/GenBank/DDBJ databases">
        <title>Complete sequence of Treponema primitia strain ZAS-2.</title>
        <authorList>
            <person name="Tetu S.G."/>
            <person name="Matson E."/>
            <person name="Ren Q."/>
            <person name="Seshadri R."/>
            <person name="Elbourne L."/>
            <person name="Hassan K.A."/>
            <person name="Durkin A."/>
            <person name="Radune D."/>
            <person name="Mohamoud Y."/>
            <person name="Shay R."/>
            <person name="Jin S."/>
            <person name="Zhang X."/>
            <person name="Lucey K."/>
            <person name="Ballor N.R."/>
            <person name="Ottesen E."/>
            <person name="Rosenthal R."/>
            <person name="Allen A."/>
            <person name="Leadbetter J.R."/>
            <person name="Paulsen I.T."/>
        </authorList>
    </citation>
    <scope>NUCLEOTIDE SEQUENCE [LARGE SCALE GENOMIC DNA]</scope>
    <source>
        <strain evidence="4">ATCC BAA-887 / DSM 12427 / ZAS-2</strain>
    </source>
</reference>
<organism evidence="3 4">
    <name type="scientific">Treponema primitia (strain ATCC BAA-887 / DSM 12427 / ZAS-2)</name>
    <dbReference type="NCBI Taxonomy" id="545694"/>
    <lineage>
        <taxon>Bacteria</taxon>
        <taxon>Pseudomonadati</taxon>
        <taxon>Spirochaetota</taxon>
        <taxon>Spirochaetia</taxon>
        <taxon>Spirochaetales</taxon>
        <taxon>Treponemataceae</taxon>
        <taxon>Treponema</taxon>
    </lineage>
</organism>
<dbReference type="RefSeq" id="WP_015709312.1">
    <property type="nucleotide sequence ID" value="NC_015578.1"/>
</dbReference>
<evidence type="ECO:0000313" key="4">
    <source>
        <dbReference type="Proteomes" id="UP000009223"/>
    </source>
</evidence>
<dbReference type="Pfam" id="PF01979">
    <property type="entry name" value="Amidohydro_1"/>
    <property type="match status" value="1"/>
</dbReference>
<dbReference type="EMBL" id="CP001843">
    <property type="protein sequence ID" value="AEF85591.1"/>
    <property type="molecule type" value="Genomic_DNA"/>
</dbReference>
<evidence type="ECO:0000259" key="2">
    <source>
        <dbReference type="Pfam" id="PF01979"/>
    </source>
</evidence>
<dbReference type="OrthoDB" id="9765462at2"/>
<gene>
    <name evidence="3" type="ordered locus">TREPR_0721</name>
</gene>
<dbReference type="InterPro" id="IPR050287">
    <property type="entry name" value="MTA/SAH_deaminase"/>
</dbReference>
<dbReference type="PANTHER" id="PTHR43794">
    <property type="entry name" value="AMINOHYDROLASE SSNA-RELATED"/>
    <property type="match status" value="1"/>
</dbReference>
<proteinExistence type="predicted"/>
<dbReference type="InterPro" id="IPR032466">
    <property type="entry name" value="Metal_Hydrolase"/>
</dbReference>
<accession>F5YJG5</accession>
<feature type="domain" description="Amidohydrolase-related" evidence="2">
    <location>
        <begin position="257"/>
        <end position="360"/>
    </location>
</feature>
<dbReference type="PANTHER" id="PTHR43794:SF11">
    <property type="entry name" value="AMIDOHYDROLASE-RELATED DOMAIN-CONTAINING PROTEIN"/>
    <property type="match status" value="1"/>
</dbReference>
<keyword evidence="4" id="KW-1185">Reference proteome</keyword>
<dbReference type="InterPro" id="IPR006680">
    <property type="entry name" value="Amidohydro-rel"/>
</dbReference>